<gene>
    <name evidence="1" type="ORF">GKD67_17120</name>
</gene>
<dbReference type="Gene3D" id="3.40.630.30">
    <property type="match status" value="1"/>
</dbReference>
<dbReference type="EMBL" id="WKMY01000014">
    <property type="protein sequence ID" value="MRY94919.1"/>
    <property type="molecule type" value="Genomic_DNA"/>
</dbReference>
<name>A0A7K0GZ72_PARDI</name>
<organism evidence="1 2">
    <name type="scientific">Parabacteroides distasonis</name>
    <dbReference type="NCBI Taxonomy" id="823"/>
    <lineage>
        <taxon>Bacteria</taxon>
        <taxon>Pseudomonadati</taxon>
        <taxon>Bacteroidota</taxon>
        <taxon>Bacteroidia</taxon>
        <taxon>Bacteroidales</taxon>
        <taxon>Tannerellaceae</taxon>
        <taxon>Parabacteroides</taxon>
    </lineage>
</organism>
<keyword evidence="1" id="KW-0808">Transferase</keyword>
<evidence type="ECO:0000313" key="2">
    <source>
        <dbReference type="Proteomes" id="UP000461276"/>
    </source>
</evidence>
<protein>
    <submittedName>
        <fullName evidence="1">GNAT family N-acetyltransferase</fullName>
    </submittedName>
</protein>
<proteinExistence type="predicted"/>
<reference evidence="1 2" key="1">
    <citation type="journal article" date="2019" name="Nat. Med.">
        <title>A library of human gut bacterial isolates paired with longitudinal multiomics data enables mechanistic microbiome research.</title>
        <authorList>
            <person name="Poyet M."/>
            <person name="Groussin M."/>
            <person name="Gibbons S.M."/>
            <person name="Avila-Pacheco J."/>
            <person name="Jiang X."/>
            <person name="Kearney S.M."/>
            <person name="Perrotta A.R."/>
            <person name="Berdy B."/>
            <person name="Zhao S."/>
            <person name="Lieberman T.D."/>
            <person name="Swanson P.K."/>
            <person name="Smith M."/>
            <person name="Roesemann S."/>
            <person name="Alexander J.E."/>
            <person name="Rich S.A."/>
            <person name="Livny J."/>
            <person name="Vlamakis H."/>
            <person name="Clish C."/>
            <person name="Bullock K."/>
            <person name="Deik A."/>
            <person name="Scott J."/>
            <person name="Pierce K.A."/>
            <person name="Xavier R.J."/>
            <person name="Alm E.J."/>
        </authorList>
    </citation>
    <scope>NUCLEOTIDE SEQUENCE [LARGE SCALE GENOMIC DNA]</scope>
    <source>
        <strain evidence="1 2">BIOML-A9</strain>
    </source>
</reference>
<sequence length="318" mass="37731">MEVLVKKTFELSDEEIVAIYALFEEVFGQKRDVATFRENYSNTPLGYSYHSILLNEEGDTVGFHSCMPFYYQRGNERFMVALGIDSMVKKAYRDYFSFHDMIVQCQKRLKEDGCVLRIGFPNDNSYPILKKGLKHRDVGKLTTYCMIRNIGAVKRRLAFLNIFSRIFSRAQYACSFLSIGHRPYSFKYHKERESFDKVRYRWFGGDYRKVSRKGSQFVYKLERYNEVETAFLLEVWPLSRSAFEEAVRYIYKKERKGIDMIIYVGNLPFTPIGLFSVPHRLEPKHFNFTCKPLVKDFFDDSLYDIRNWEVNLSNYDLL</sequence>
<dbReference type="AlphaFoldDB" id="A0A7K0GZ72"/>
<evidence type="ECO:0000313" key="1">
    <source>
        <dbReference type="EMBL" id="MRY94919.1"/>
    </source>
</evidence>
<accession>A0A7K0GZ72</accession>
<dbReference type="GO" id="GO:0016740">
    <property type="term" value="F:transferase activity"/>
    <property type="evidence" value="ECO:0007669"/>
    <property type="project" value="UniProtKB-KW"/>
</dbReference>
<dbReference type="RefSeq" id="WP_122268345.1">
    <property type="nucleotide sequence ID" value="NZ_CP054012.1"/>
</dbReference>
<dbReference type="Proteomes" id="UP000461276">
    <property type="component" value="Unassembled WGS sequence"/>
</dbReference>
<comment type="caution">
    <text evidence="1">The sequence shown here is derived from an EMBL/GenBank/DDBJ whole genome shotgun (WGS) entry which is preliminary data.</text>
</comment>